<dbReference type="AlphaFoldDB" id="A0A4P9VXE5"/>
<keyword evidence="2" id="KW-1185">Reference proteome</keyword>
<sequence length="215" mass="23075">MYGAGLAGAGGEGVEDRRNLAGALTGMFATTAEEDSMLGEPLMIWWIGELCCNRGTVLTSFAVAFRSCAPSSAGIFRPLLAGEDIAVLNSGPVCLVVVLRAGDRAAGSRVLEVDLVVLVPVVVILEVAVLVPASGEAAVDDDNVGLAFDGHGLLDSLPRLRSMERYRPFKRLLAFPNVKTHSLRTLTRLADQLRVDDLEDVLENDLMNFFQLLFT</sequence>
<dbReference type="EMBL" id="ML001310">
    <property type="protein sequence ID" value="RKO83373.1"/>
    <property type="molecule type" value="Genomic_DNA"/>
</dbReference>
<protein>
    <submittedName>
        <fullName evidence="1">Uncharacterized protein</fullName>
    </submittedName>
</protein>
<accession>A0A4P9VXE5</accession>
<name>A0A4P9VXE5_9FUNG</name>
<organism evidence="1 2">
    <name type="scientific">Blyttiomyces helicus</name>
    <dbReference type="NCBI Taxonomy" id="388810"/>
    <lineage>
        <taxon>Eukaryota</taxon>
        <taxon>Fungi</taxon>
        <taxon>Fungi incertae sedis</taxon>
        <taxon>Chytridiomycota</taxon>
        <taxon>Chytridiomycota incertae sedis</taxon>
        <taxon>Chytridiomycetes</taxon>
        <taxon>Chytridiomycetes incertae sedis</taxon>
        <taxon>Blyttiomyces</taxon>
    </lineage>
</organism>
<proteinExistence type="predicted"/>
<dbReference type="Proteomes" id="UP000269721">
    <property type="component" value="Unassembled WGS sequence"/>
</dbReference>
<reference evidence="2" key="1">
    <citation type="journal article" date="2018" name="Nat. Microbiol.">
        <title>Leveraging single-cell genomics to expand the fungal tree of life.</title>
        <authorList>
            <person name="Ahrendt S.R."/>
            <person name="Quandt C.A."/>
            <person name="Ciobanu D."/>
            <person name="Clum A."/>
            <person name="Salamov A."/>
            <person name="Andreopoulos B."/>
            <person name="Cheng J.F."/>
            <person name="Woyke T."/>
            <person name="Pelin A."/>
            <person name="Henrissat B."/>
            <person name="Reynolds N.K."/>
            <person name="Benny G.L."/>
            <person name="Smith M.E."/>
            <person name="James T.Y."/>
            <person name="Grigoriev I.V."/>
        </authorList>
    </citation>
    <scope>NUCLEOTIDE SEQUENCE [LARGE SCALE GENOMIC DNA]</scope>
</reference>
<gene>
    <name evidence="1" type="ORF">BDK51DRAFT_48006</name>
</gene>
<evidence type="ECO:0000313" key="2">
    <source>
        <dbReference type="Proteomes" id="UP000269721"/>
    </source>
</evidence>
<evidence type="ECO:0000313" key="1">
    <source>
        <dbReference type="EMBL" id="RKO83373.1"/>
    </source>
</evidence>